<evidence type="ECO:0000256" key="6">
    <source>
        <dbReference type="ARBA" id="ARBA00023157"/>
    </source>
</evidence>
<feature type="chain" id="PRO_5013987905" description="Hydrophobin" evidence="7">
    <location>
        <begin position="22"/>
        <end position="143"/>
    </location>
</feature>
<evidence type="ECO:0000256" key="4">
    <source>
        <dbReference type="ARBA" id="ARBA00022525"/>
    </source>
</evidence>
<dbReference type="PROSITE" id="PS00956">
    <property type="entry name" value="HYDROPHOBIN"/>
    <property type="match status" value="1"/>
</dbReference>
<dbReference type="InterPro" id="IPR001338">
    <property type="entry name" value="Class_I_Hydrophobin"/>
</dbReference>
<proteinExistence type="inferred from homology"/>
<name>A0A2G8S1A0_9APHY</name>
<dbReference type="GO" id="GO:0009277">
    <property type="term" value="C:fungal-type cell wall"/>
    <property type="evidence" value="ECO:0007669"/>
    <property type="project" value="InterPro"/>
</dbReference>
<keyword evidence="3 7" id="KW-0134">Cell wall</keyword>
<comment type="caution">
    <text evidence="8">The sequence shown here is derived from an EMBL/GenBank/DDBJ whole genome shotgun (WGS) entry which is preliminary data.</text>
</comment>
<dbReference type="AlphaFoldDB" id="A0A2G8S1A0"/>
<gene>
    <name evidence="8" type="ORF">GSI_10686</name>
</gene>
<dbReference type="STRING" id="1077348.A0A2G8S1A0"/>
<feature type="signal peptide" evidence="7">
    <location>
        <begin position="1"/>
        <end position="21"/>
    </location>
</feature>
<keyword evidence="6 7" id="KW-1015">Disulfide bond</keyword>
<dbReference type="GO" id="GO:0005199">
    <property type="term" value="F:structural constituent of cell wall"/>
    <property type="evidence" value="ECO:0007669"/>
    <property type="project" value="InterPro"/>
</dbReference>
<keyword evidence="9" id="KW-1185">Reference proteome</keyword>
<reference evidence="8 9" key="1">
    <citation type="journal article" date="2015" name="Sci. Rep.">
        <title>Chromosome-level genome map provides insights into diverse defense mechanisms in the medicinal fungus Ganoderma sinense.</title>
        <authorList>
            <person name="Zhu Y."/>
            <person name="Xu J."/>
            <person name="Sun C."/>
            <person name="Zhou S."/>
            <person name="Xu H."/>
            <person name="Nelson D.R."/>
            <person name="Qian J."/>
            <person name="Song J."/>
            <person name="Luo H."/>
            <person name="Xiang L."/>
            <person name="Li Y."/>
            <person name="Xu Z."/>
            <person name="Ji A."/>
            <person name="Wang L."/>
            <person name="Lu S."/>
            <person name="Hayward A."/>
            <person name="Sun W."/>
            <person name="Li X."/>
            <person name="Schwartz D.C."/>
            <person name="Wang Y."/>
            <person name="Chen S."/>
        </authorList>
    </citation>
    <scope>NUCLEOTIDE SEQUENCE [LARGE SCALE GENOMIC DNA]</scope>
    <source>
        <strain evidence="8 9">ZZ0214-1</strain>
    </source>
</reference>
<evidence type="ECO:0000256" key="2">
    <source>
        <dbReference type="ARBA" id="ARBA00010446"/>
    </source>
</evidence>
<evidence type="ECO:0000313" key="8">
    <source>
        <dbReference type="EMBL" id="PIL27535.1"/>
    </source>
</evidence>
<keyword evidence="4 7" id="KW-0964">Secreted</keyword>
<comment type="subcellular location">
    <subcellularLocation>
        <location evidence="1 7">Secreted</location>
        <location evidence="1 7">Cell wall</location>
    </subcellularLocation>
</comment>
<evidence type="ECO:0000256" key="3">
    <source>
        <dbReference type="ARBA" id="ARBA00022512"/>
    </source>
</evidence>
<dbReference type="SMART" id="SM00075">
    <property type="entry name" value="HYDRO"/>
    <property type="match status" value="1"/>
</dbReference>
<dbReference type="EMBL" id="AYKW01000034">
    <property type="protein sequence ID" value="PIL27535.1"/>
    <property type="molecule type" value="Genomic_DNA"/>
</dbReference>
<protein>
    <recommendedName>
        <fullName evidence="7">Hydrophobin</fullName>
    </recommendedName>
</protein>
<accession>A0A2G8S1A0</accession>
<sequence length="143" mass="14029">MFSRAVTCLYLILSLTILAAATPWQTTTPPVTTTVTVSTPSTPKTTTITVTAPASTPSGGSTCSTGPVQCCNSVGTANDAGFGAILGLLGIVLQGVEGLLGLGCSPITVVGVGSGNACSSNVVCCQNNNVGGLISIGCIPIIL</sequence>
<dbReference type="Proteomes" id="UP000230002">
    <property type="component" value="Unassembled WGS sequence"/>
</dbReference>
<keyword evidence="5 7" id="KW-0732">Signal</keyword>
<evidence type="ECO:0000256" key="1">
    <source>
        <dbReference type="ARBA" id="ARBA00004191"/>
    </source>
</evidence>
<dbReference type="InterPro" id="IPR019778">
    <property type="entry name" value="Class_I_Hydrophobin_CS"/>
</dbReference>
<organism evidence="8 9">
    <name type="scientific">Ganoderma sinense ZZ0214-1</name>
    <dbReference type="NCBI Taxonomy" id="1077348"/>
    <lineage>
        <taxon>Eukaryota</taxon>
        <taxon>Fungi</taxon>
        <taxon>Dikarya</taxon>
        <taxon>Basidiomycota</taxon>
        <taxon>Agaricomycotina</taxon>
        <taxon>Agaricomycetes</taxon>
        <taxon>Polyporales</taxon>
        <taxon>Polyporaceae</taxon>
        <taxon>Ganoderma</taxon>
    </lineage>
</organism>
<evidence type="ECO:0000313" key="9">
    <source>
        <dbReference type="Proteomes" id="UP000230002"/>
    </source>
</evidence>
<dbReference type="CDD" id="cd23507">
    <property type="entry name" value="hydrophobin_I"/>
    <property type="match status" value="1"/>
</dbReference>
<dbReference type="Pfam" id="PF01185">
    <property type="entry name" value="Hydrophobin"/>
    <property type="match status" value="1"/>
</dbReference>
<evidence type="ECO:0000256" key="7">
    <source>
        <dbReference type="RuleBase" id="RU365009"/>
    </source>
</evidence>
<evidence type="ECO:0000256" key="5">
    <source>
        <dbReference type="ARBA" id="ARBA00022729"/>
    </source>
</evidence>
<comment type="similarity">
    <text evidence="2 7">Belongs to the fungal hydrophobin family.</text>
</comment>